<evidence type="ECO:0008006" key="7">
    <source>
        <dbReference type="Google" id="ProtNLM"/>
    </source>
</evidence>
<organism evidence="5 6">
    <name type="scientific">Thermothielavioides terrestris (strain ATCC 38088 / NRRL 8126)</name>
    <name type="common">Thielavia terrestris</name>
    <dbReference type="NCBI Taxonomy" id="578455"/>
    <lineage>
        <taxon>Eukaryota</taxon>
        <taxon>Fungi</taxon>
        <taxon>Dikarya</taxon>
        <taxon>Ascomycota</taxon>
        <taxon>Pezizomycotina</taxon>
        <taxon>Sordariomycetes</taxon>
        <taxon>Sordariomycetidae</taxon>
        <taxon>Sordariales</taxon>
        <taxon>Chaetomiaceae</taxon>
        <taxon>Thermothielavioides</taxon>
        <taxon>Thermothielavioides terrestris</taxon>
    </lineage>
</organism>
<feature type="transmembrane region" description="Helical" evidence="4">
    <location>
        <begin position="127"/>
        <end position="146"/>
    </location>
</feature>
<name>G2R9C1_THETT</name>
<dbReference type="HOGENOM" id="CLU_001265_1_1_1"/>
<reference evidence="5 6" key="1">
    <citation type="journal article" date="2011" name="Nat. Biotechnol.">
        <title>Comparative genomic analysis of the thermophilic biomass-degrading fungi Myceliophthora thermophila and Thielavia terrestris.</title>
        <authorList>
            <person name="Berka R.M."/>
            <person name="Grigoriev I.V."/>
            <person name="Otillar R."/>
            <person name="Salamov A."/>
            <person name="Grimwood J."/>
            <person name="Reid I."/>
            <person name="Ishmael N."/>
            <person name="John T."/>
            <person name="Darmond C."/>
            <person name="Moisan M.-C."/>
            <person name="Henrissat B."/>
            <person name="Coutinho P.M."/>
            <person name="Lombard V."/>
            <person name="Natvig D.O."/>
            <person name="Lindquist E."/>
            <person name="Schmutz J."/>
            <person name="Lucas S."/>
            <person name="Harris P."/>
            <person name="Powlowski J."/>
            <person name="Bellemare A."/>
            <person name="Taylor D."/>
            <person name="Butler G."/>
            <person name="de Vries R.P."/>
            <person name="Allijn I.E."/>
            <person name="van den Brink J."/>
            <person name="Ushinsky S."/>
            <person name="Storms R."/>
            <person name="Powell A.J."/>
            <person name="Paulsen I.T."/>
            <person name="Elbourne L.D.H."/>
            <person name="Baker S.E."/>
            <person name="Magnuson J."/>
            <person name="LaBoissiere S."/>
            <person name="Clutterbuck A.J."/>
            <person name="Martinez D."/>
            <person name="Wogulis M."/>
            <person name="de Leon A.L."/>
            <person name="Rey M.W."/>
            <person name="Tsang A."/>
        </authorList>
    </citation>
    <scope>NUCLEOTIDE SEQUENCE [LARGE SCALE GENOMIC DNA]</scope>
    <source>
        <strain evidence="6">ATCC 38088 / NRRL 8126</strain>
    </source>
</reference>
<accession>G2R9C1</accession>
<feature type="transmembrane region" description="Helical" evidence="4">
    <location>
        <begin position="158"/>
        <end position="180"/>
    </location>
</feature>
<dbReference type="SUPFAM" id="SSF103473">
    <property type="entry name" value="MFS general substrate transporter"/>
    <property type="match status" value="1"/>
</dbReference>
<feature type="region of interest" description="Disordered" evidence="3">
    <location>
        <begin position="1"/>
        <end position="50"/>
    </location>
</feature>
<dbReference type="PANTHER" id="PTHR11360">
    <property type="entry name" value="MONOCARBOXYLATE TRANSPORTER"/>
    <property type="match status" value="1"/>
</dbReference>
<evidence type="ECO:0000313" key="6">
    <source>
        <dbReference type="Proteomes" id="UP000008181"/>
    </source>
</evidence>
<feature type="transmembrane region" description="Helical" evidence="4">
    <location>
        <begin position="288"/>
        <end position="311"/>
    </location>
</feature>
<evidence type="ECO:0000256" key="3">
    <source>
        <dbReference type="SAM" id="MobiDB-lite"/>
    </source>
</evidence>
<feature type="transmembrane region" description="Helical" evidence="4">
    <location>
        <begin position="262"/>
        <end position="281"/>
    </location>
</feature>
<keyword evidence="4" id="KW-1133">Transmembrane helix</keyword>
<protein>
    <recommendedName>
        <fullName evidence="7">Major facilitator superfamily (MFS) profile domain-containing protein</fullName>
    </recommendedName>
</protein>
<dbReference type="PANTHER" id="PTHR11360:SF234">
    <property type="entry name" value="MFS-TYPE TRANSPORTER DBAD-RELATED"/>
    <property type="match status" value="1"/>
</dbReference>
<gene>
    <name evidence="5" type="ORF">THITE_2130382</name>
</gene>
<dbReference type="GO" id="GO:0022857">
    <property type="term" value="F:transmembrane transporter activity"/>
    <property type="evidence" value="ECO:0007669"/>
    <property type="project" value="InterPro"/>
</dbReference>
<feature type="transmembrane region" description="Helical" evidence="4">
    <location>
        <begin position="354"/>
        <end position="375"/>
    </location>
</feature>
<dbReference type="GeneID" id="11524229"/>
<evidence type="ECO:0000313" key="5">
    <source>
        <dbReference type="EMBL" id="AEO68662.1"/>
    </source>
</evidence>
<comment type="similarity">
    <text evidence="2">Belongs to the major facilitator superfamily. Monocarboxylate porter (TC 2.A.1.13) family.</text>
</comment>
<comment type="subcellular location">
    <subcellularLocation>
        <location evidence="1">Membrane</location>
        <topology evidence="1">Multi-pass membrane protein</topology>
    </subcellularLocation>
</comment>
<feature type="transmembrane region" description="Helical" evidence="4">
    <location>
        <begin position="317"/>
        <end position="342"/>
    </location>
</feature>
<sequence>MATHPNPDSPRDVNTATTQHDSDTGTRRSDLEEKPAPARPLAPSGAAPDSPPNGGLVAWLQVVGGFLIYFSTWGLISAFPVLQTYYESGTLFEASSSNISWIGSIQSFLLQLTGVLSGPIYDRGYMRALLLAGSFLIVFGLMMLSLCTQYWQALLSQALCIGIGAGLLFVPTVSLIPTWFGTRVGLAVGIAASGSSIGGVVYPVVLSRLLAQPRAAVDWSAFRDVPFMLFTLAVFLVFVGQTVLLFYVSFYPADRGLTDTSLAFYNAAVFNAASTLGRILPNALSDRIGVFNTIAPLSLLLGATLFCLLAVRNAAGVVVMAVVTGFTSGVVIALPPVCFRLLTANKAMIGTRVGQGFAMISFALLLAGPSAGAILGSAGQRNWTGLWVYAAATGTLQAAIDEATHMSNTANQKYPPAATVMAGSISQLVGPENEQDDGRIPNFPPDKVNVDCNCGDLLSNGTLIVTPSHYLYEQVSTDGPQ</sequence>
<evidence type="ECO:0000256" key="4">
    <source>
        <dbReference type="SAM" id="Phobius"/>
    </source>
</evidence>
<dbReference type="AlphaFoldDB" id="G2R9C1"/>
<dbReference type="Gene3D" id="1.20.1250.20">
    <property type="entry name" value="MFS general substrate transporter like domains"/>
    <property type="match status" value="2"/>
</dbReference>
<feature type="transmembrane region" description="Helical" evidence="4">
    <location>
        <begin position="58"/>
        <end position="79"/>
    </location>
</feature>
<keyword evidence="4" id="KW-0812">Transmembrane</keyword>
<evidence type="ECO:0000256" key="1">
    <source>
        <dbReference type="ARBA" id="ARBA00004141"/>
    </source>
</evidence>
<evidence type="ECO:0000256" key="2">
    <source>
        <dbReference type="ARBA" id="ARBA00006727"/>
    </source>
</evidence>
<feature type="compositionally biased region" description="Basic and acidic residues" evidence="3">
    <location>
        <begin position="20"/>
        <end position="36"/>
    </location>
</feature>
<dbReference type="InterPro" id="IPR036259">
    <property type="entry name" value="MFS_trans_sf"/>
</dbReference>
<dbReference type="Pfam" id="PF07690">
    <property type="entry name" value="MFS_1"/>
    <property type="match status" value="1"/>
</dbReference>
<feature type="transmembrane region" description="Helical" evidence="4">
    <location>
        <begin position="186"/>
        <end position="206"/>
    </location>
</feature>
<dbReference type="InterPro" id="IPR050327">
    <property type="entry name" value="Proton-linked_MCT"/>
</dbReference>
<keyword evidence="6" id="KW-1185">Reference proteome</keyword>
<dbReference type="OrthoDB" id="6509908at2759"/>
<keyword evidence="4" id="KW-0472">Membrane</keyword>
<dbReference type="EMBL" id="CP003012">
    <property type="protein sequence ID" value="AEO68662.1"/>
    <property type="molecule type" value="Genomic_DNA"/>
</dbReference>
<dbReference type="Proteomes" id="UP000008181">
    <property type="component" value="Chromosome 4"/>
</dbReference>
<dbReference type="RefSeq" id="XP_003654998.1">
    <property type="nucleotide sequence ID" value="XM_003654950.1"/>
</dbReference>
<dbReference type="InterPro" id="IPR011701">
    <property type="entry name" value="MFS"/>
</dbReference>
<dbReference type="KEGG" id="ttt:THITE_2130382"/>
<feature type="transmembrane region" description="Helical" evidence="4">
    <location>
        <begin position="227"/>
        <end position="250"/>
    </location>
</feature>
<dbReference type="eggNOG" id="KOG2504">
    <property type="taxonomic scope" value="Eukaryota"/>
</dbReference>
<dbReference type="GO" id="GO:0016020">
    <property type="term" value="C:membrane"/>
    <property type="evidence" value="ECO:0007669"/>
    <property type="project" value="UniProtKB-SubCell"/>
</dbReference>
<proteinExistence type="inferred from homology"/>